<dbReference type="EMBL" id="JACMYG010000020">
    <property type="protein sequence ID" value="MBC2691803.1"/>
    <property type="molecule type" value="Genomic_DNA"/>
</dbReference>
<accession>A0A7X1GHS1</accession>
<evidence type="ECO:0000313" key="1">
    <source>
        <dbReference type="EMBL" id="MBC2691803.1"/>
    </source>
</evidence>
<sequence>MVSRLDLRAGMSKLTLGVVLTRCLSLAFFTSMGMASPTVNSSTAVVPVAESPRYYSPAVINVGFSDSRGFAPVIGAGDGDQGMRLRTREEQPRWVF</sequence>
<proteinExistence type="predicted"/>
<dbReference type="Proteomes" id="UP000526003">
    <property type="component" value="Unassembled WGS sequence"/>
</dbReference>
<dbReference type="RefSeq" id="WP_166588894.1">
    <property type="nucleotide sequence ID" value="NZ_CP130043.1"/>
</dbReference>
<name>A0A7X1GHS1_9PSED</name>
<evidence type="ECO:0000313" key="2">
    <source>
        <dbReference type="Proteomes" id="UP000526003"/>
    </source>
</evidence>
<organism evidence="1 2">
    <name type="scientific">Pseudomonas kielensis</name>
    <dbReference type="NCBI Taxonomy" id="2762577"/>
    <lineage>
        <taxon>Bacteria</taxon>
        <taxon>Pseudomonadati</taxon>
        <taxon>Pseudomonadota</taxon>
        <taxon>Gammaproteobacteria</taxon>
        <taxon>Pseudomonadales</taxon>
        <taxon>Pseudomonadaceae</taxon>
        <taxon>Pseudomonas</taxon>
    </lineage>
</organism>
<comment type="caution">
    <text evidence="1">The sequence shown here is derived from an EMBL/GenBank/DDBJ whole genome shotgun (WGS) entry which is preliminary data.</text>
</comment>
<dbReference type="AlphaFoldDB" id="A0A7X1GHS1"/>
<keyword evidence="2" id="KW-1185">Reference proteome</keyword>
<reference evidence="1 2" key="1">
    <citation type="submission" date="2020-08" db="EMBL/GenBank/DDBJ databases">
        <title>Pseudomonas sp. nov.</title>
        <authorList>
            <person name="Gieschler S."/>
            <person name="Fiedler G."/>
            <person name="Brinks E."/>
            <person name="Boehnlein C."/>
            <person name="Franz C.M.A.P."/>
            <person name="Kabisch J."/>
        </authorList>
    </citation>
    <scope>NUCLEOTIDE SEQUENCE [LARGE SCALE GENOMIC DNA]</scope>
    <source>
        <strain evidence="1 2">MBT-1</strain>
    </source>
</reference>
<protein>
    <submittedName>
        <fullName evidence="1">Uncharacterized protein</fullName>
    </submittedName>
</protein>
<gene>
    <name evidence="1" type="ORF">H7995_18585</name>
</gene>